<gene>
    <name evidence="1" type="ORF">CW740_06625</name>
</gene>
<dbReference type="KEGG" id="kpd:CW740_06625"/>
<proteinExistence type="predicted"/>
<dbReference type="RefSeq" id="WP_106646782.1">
    <property type="nucleotide sequence ID" value="NZ_BMGO01000001.1"/>
</dbReference>
<sequence length="179" mass="18352">MKKLLVGSLVAASFAILSGCGTDGRVTGGGTMHSAGGDGKTIFTINASRCPDSTGESVVKGQVQLHDKTAIDFEDTGGVSLHADVTSAMYCSGDSADDNGEYCLQCQAEGYYEVEFAYRSQNNQNPGEGSGFMCIADAGSGNALHGIAIVEVTSGPYSGYSNLGGVSGNVQAHECNTQE</sequence>
<evidence type="ECO:0000313" key="1">
    <source>
        <dbReference type="EMBL" id="AUD78940.1"/>
    </source>
</evidence>
<dbReference type="PROSITE" id="PS51257">
    <property type="entry name" value="PROKAR_LIPOPROTEIN"/>
    <property type="match status" value="1"/>
</dbReference>
<evidence type="ECO:0000313" key="2">
    <source>
        <dbReference type="Proteomes" id="UP000232693"/>
    </source>
</evidence>
<organism evidence="1 2">
    <name type="scientific">Kangiella profundi</name>
    <dbReference type="NCBI Taxonomy" id="1561924"/>
    <lineage>
        <taxon>Bacteria</taxon>
        <taxon>Pseudomonadati</taxon>
        <taxon>Pseudomonadota</taxon>
        <taxon>Gammaproteobacteria</taxon>
        <taxon>Kangiellales</taxon>
        <taxon>Kangiellaceae</taxon>
        <taxon>Kangiella</taxon>
    </lineage>
</organism>
<dbReference type="Proteomes" id="UP000232693">
    <property type="component" value="Chromosome"/>
</dbReference>
<dbReference type="OrthoDB" id="5731675at2"/>
<dbReference type="AlphaFoldDB" id="A0A2K9A893"/>
<dbReference type="EMBL" id="CP025120">
    <property type="protein sequence ID" value="AUD78940.1"/>
    <property type="molecule type" value="Genomic_DNA"/>
</dbReference>
<keyword evidence="2" id="KW-1185">Reference proteome</keyword>
<protein>
    <submittedName>
        <fullName evidence="1">Uncharacterized protein</fullName>
    </submittedName>
</protein>
<name>A0A2K9A893_9GAMM</name>
<reference evidence="1 2" key="1">
    <citation type="submission" date="2017-12" db="EMBL/GenBank/DDBJ databases">
        <title>Kangiella profundi FT102 completed genome.</title>
        <authorList>
            <person name="Xu J."/>
            <person name="Wang J."/>
            <person name="Lu Y."/>
        </authorList>
    </citation>
    <scope>NUCLEOTIDE SEQUENCE [LARGE SCALE GENOMIC DNA]</scope>
    <source>
        <strain evidence="1 2">FT102</strain>
    </source>
</reference>
<accession>A0A2K9A893</accession>